<comment type="caution">
    <text evidence="2">The sequence shown here is derived from an EMBL/GenBank/DDBJ whole genome shotgun (WGS) entry which is preliminary data.</text>
</comment>
<feature type="chain" id="PRO_5045817366" evidence="1">
    <location>
        <begin position="26"/>
        <end position="202"/>
    </location>
</feature>
<reference evidence="2 3" key="1">
    <citation type="submission" date="2019-03" db="EMBL/GenBank/DDBJ databases">
        <title>Genomic Encyclopedia of Type Strains, Phase III (KMG-III): the genomes of soil and plant-associated and newly described type strains.</title>
        <authorList>
            <person name="Whitman W."/>
        </authorList>
    </citation>
    <scope>NUCLEOTIDE SEQUENCE [LARGE SCALE GENOMIC DNA]</scope>
    <source>
        <strain evidence="2 3">CGMCC 1.10957</strain>
    </source>
</reference>
<protein>
    <submittedName>
        <fullName evidence="2">Uncharacterized protein</fullName>
    </submittedName>
</protein>
<evidence type="ECO:0000313" key="2">
    <source>
        <dbReference type="EMBL" id="TDY13834.1"/>
    </source>
</evidence>
<organism evidence="2 3">
    <name type="scientific">Meridianimaribacter flavus</name>
    <dbReference type="NCBI Taxonomy" id="571115"/>
    <lineage>
        <taxon>Bacteria</taxon>
        <taxon>Pseudomonadati</taxon>
        <taxon>Bacteroidota</taxon>
        <taxon>Flavobacteriia</taxon>
        <taxon>Flavobacteriales</taxon>
        <taxon>Flavobacteriaceae</taxon>
        <taxon>Meridianimaribacter</taxon>
    </lineage>
</organism>
<gene>
    <name evidence="2" type="ORF">A8975_0430</name>
</gene>
<accession>A0ABY2G7S1</accession>
<sequence length="202" mass="23270">MLLLMKKLKHTLLLVFVGFTVTLTAQTDCGEDTGYGETEVEMLGNKICLSIDINFGYDDAGEKIENIFLAHLGITRKTPNYKQQILELWNTYSNCFVCKSKSVTKPELPYPTHFLKRVVDFNMEPQVFDQFLLEDPEEFPIDVNAVELVDDKSETLIDYLDKIIADPSRHKDYRLTVIKELRTYLIEDYGAKTAAELEKEKD</sequence>
<evidence type="ECO:0000313" key="3">
    <source>
        <dbReference type="Proteomes" id="UP000294930"/>
    </source>
</evidence>
<keyword evidence="3" id="KW-1185">Reference proteome</keyword>
<dbReference type="Proteomes" id="UP000294930">
    <property type="component" value="Unassembled WGS sequence"/>
</dbReference>
<feature type="signal peptide" evidence="1">
    <location>
        <begin position="1"/>
        <end position="25"/>
    </location>
</feature>
<proteinExistence type="predicted"/>
<dbReference type="EMBL" id="SOQZ01000001">
    <property type="protein sequence ID" value="TDY13834.1"/>
    <property type="molecule type" value="Genomic_DNA"/>
</dbReference>
<evidence type="ECO:0000256" key="1">
    <source>
        <dbReference type="SAM" id="SignalP"/>
    </source>
</evidence>
<keyword evidence="1" id="KW-0732">Signal</keyword>
<name>A0ABY2G7S1_9FLAO</name>